<sequence length="113" mass="13241">MKQSNSCGFPHIRASPEMKKWIYWPTRQSPLPHPQPLLLLNTKKKKKCINMHTNNMWQTSWDEIPITNKLKSIKKKITKWYIQPNASRSLDILKLSIPEQESVIPTSPTYILS</sequence>
<name>A0AAV0W1F9_9HEMI</name>
<evidence type="ECO:0000313" key="1">
    <source>
        <dbReference type="EMBL" id="CAI6349712.1"/>
    </source>
</evidence>
<evidence type="ECO:0000313" key="2">
    <source>
        <dbReference type="Proteomes" id="UP001160148"/>
    </source>
</evidence>
<organism evidence="1 2">
    <name type="scientific">Macrosiphum euphorbiae</name>
    <name type="common">potato aphid</name>
    <dbReference type="NCBI Taxonomy" id="13131"/>
    <lineage>
        <taxon>Eukaryota</taxon>
        <taxon>Metazoa</taxon>
        <taxon>Ecdysozoa</taxon>
        <taxon>Arthropoda</taxon>
        <taxon>Hexapoda</taxon>
        <taxon>Insecta</taxon>
        <taxon>Pterygota</taxon>
        <taxon>Neoptera</taxon>
        <taxon>Paraneoptera</taxon>
        <taxon>Hemiptera</taxon>
        <taxon>Sternorrhyncha</taxon>
        <taxon>Aphidomorpha</taxon>
        <taxon>Aphidoidea</taxon>
        <taxon>Aphididae</taxon>
        <taxon>Macrosiphini</taxon>
        <taxon>Macrosiphum</taxon>
    </lineage>
</organism>
<dbReference type="Proteomes" id="UP001160148">
    <property type="component" value="Unassembled WGS sequence"/>
</dbReference>
<dbReference type="EMBL" id="CARXXK010000001">
    <property type="protein sequence ID" value="CAI6349712.1"/>
    <property type="molecule type" value="Genomic_DNA"/>
</dbReference>
<keyword evidence="2" id="KW-1185">Reference proteome</keyword>
<protein>
    <submittedName>
        <fullName evidence="1">Uncharacterized protein</fullName>
    </submittedName>
</protein>
<accession>A0AAV0W1F9</accession>
<gene>
    <name evidence="1" type="ORF">MEUPH1_LOCUS6242</name>
</gene>
<comment type="caution">
    <text evidence="1">The sequence shown here is derived from an EMBL/GenBank/DDBJ whole genome shotgun (WGS) entry which is preliminary data.</text>
</comment>
<reference evidence="1 2" key="1">
    <citation type="submission" date="2023-01" db="EMBL/GenBank/DDBJ databases">
        <authorList>
            <person name="Whitehead M."/>
        </authorList>
    </citation>
    <scope>NUCLEOTIDE SEQUENCE [LARGE SCALE GENOMIC DNA]</scope>
</reference>
<proteinExistence type="predicted"/>
<dbReference type="AlphaFoldDB" id="A0AAV0W1F9"/>